<evidence type="ECO:0000313" key="7">
    <source>
        <dbReference type="EMBL" id="NVD37755.1"/>
    </source>
</evidence>
<comment type="caution">
    <text evidence="7">The sequence shown here is derived from an EMBL/GenBank/DDBJ whole genome shotgun (WGS) entry which is preliminary data.</text>
</comment>
<dbReference type="PANTHER" id="PTHR43095:SF5">
    <property type="entry name" value="XYLULOSE KINASE"/>
    <property type="match status" value="1"/>
</dbReference>
<evidence type="ECO:0000256" key="2">
    <source>
        <dbReference type="ARBA" id="ARBA00022679"/>
    </source>
</evidence>
<dbReference type="InterPro" id="IPR049382">
    <property type="entry name" value="FGGY_C_2"/>
</dbReference>
<dbReference type="InterPro" id="IPR043129">
    <property type="entry name" value="ATPase_NBD"/>
</dbReference>
<gene>
    <name evidence="7" type="ORF">HT585_02730</name>
</gene>
<evidence type="ECO:0000259" key="5">
    <source>
        <dbReference type="Pfam" id="PF00370"/>
    </source>
</evidence>
<reference evidence="7 8" key="1">
    <citation type="submission" date="2020-06" db="EMBL/GenBank/DDBJ databases">
        <authorList>
            <person name="Grouzdev D.S."/>
        </authorList>
    </citation>
    <scope>NUCLEOTIDE SEQUENCE [LARGE SCALE GENOMIC DNA]</scope>
    <source>
        <strain evidence="7 8">HO-A22</strain>
    </source>
</reference>
<dbReference type="Pfam" id="PF21546">
    <property type="entry name" value="FGGY_C_2"/>
    <property type="match status" value="1"/>
</dbReference>
<dbReference type="InterPro" id="IPR050406">
    <property type="entry name" value="FGGY_Carb_Kinase"/>
</dbReference>
<dbReference type="Gene3D" id="3.30.420.40">
    <property type="match status" value="2"/>
</dbReference>
<evidence type="ECO:0000313" key="8">
    <source>
        <dbReference type="Proteomes" id="UP000520198"/>
    </source>
</evidence>
<comment type="similarity">
    <text evidence="1">Belongs to the FGGY kinase family.</text>
</comment>
<evidence type="ECO:0000259" key="6">
    <source>
        <dbReference type="Pfam" id="PF21546"/>
    </source>
</evidence>
<organism evidence="7 8">
    <name type="scientific">Ensifer oleiphilus</name>
    <dbReference type="NCBI Taxonomy" id="2742698"/>
    <lineage>
        <taxon>Bacteria</taxon>
        <taxon>Pseudomonadati</taxon>
        <taxon>Pseudomonadota</taxon>
        <taxon>Alphaproteobacteria</taxon>
        <taxon>Hyphomicrobiales</taxon>
        <taxon>Rhizobiaceae</taxon>
        <taxon>Sinorhizobium/Ensifer group</taxon>
        <taxon>Ensifer</taxon>
    </lineage>
</organism>
<evidence type="ECO:0000256" key="3">
    <source>
        <dbReference type="ARBA" id="ARBA00022777"/>
    </source>
</evidence>
<dbReference type="Pfam" id="PF00370">
    <property type="entry name" value="FGGY_N"/>
    <property type="match status" value="1"/>
</dbReference>
<dbReference type="InterPro" id="IPR018484">
    <property type="entry name" value="FGGY_N"/>
</dbReference>
<dbReference type="EMBL" id="JABWDU010000001">
    <property type="protein sequence ID" value="NVD37755.1"/>
    <property type="molecule type" value="Genomic_DNA"/>
</dbReference>
<sequence>MRIVGVIDIGKTNAKVAAVDLDRFEEIAVRKTANGVVQGYPYPHFDVDRLWAFVLDSLKALHAEHPIEAISITTHGATAVVLDQAGGLALPVLDYEFGGPDTLSEAYERVRPPFAETGSARLPMGLNVGAQLFWQQQTFADAFARVTTILTYAQYWTFRLTGIRVNELTSLGCHTDLWNPTAGTFSTLVESQGWGQLFAPVRKANDIVGALLPELCAATGIPVGTPVYCGIHDSNASLLPHLLTRKAPFSVVSTGTWVVMLAVGADTVTLDERRDTLINVNALGDPVPSARFMGGRAFSLLLGDGAASTSFEDEQAVIAAGHMLLPSLPEGSGPFPSARARWTVDEEKLTPAAKVAAVSFHLALMTATCLDLIGARGDIVVEGPFAANAAYLRMLQAATGRPVLADSRNVTGTSLGAASLVDGRHVRTGAQAFAGPMPESFVRYAQDWRALTKRHVQQGNDEGRGRLGESNGVA</sequence>
<protein>
    <submittedName>
        <fullName evidence="7">Carbohydrate kinase</fullName>
    </submittedName>
</protein>
<feature type="domain" description="Carbohydrate kinase FGGY C-terminal" evidence="6">
    <location>
        <begin position="247"/>
        <end position="422"/>
    </location>
</feature>
<dbReference type="PANTHER" id="PTHR43095">
    <property type="entry name" value="SUGAR KINASE"/>
    <property type="match status" value="1"/>
</dbReference>
<feature type="region of interest" description="Disordered" evidence="4">
    <location>
        <begin position="455"/>
        <end position="474"/>
    </location>
</feature>
<evidence type="ECO:0000256" key="1">
    <source>
        <dbReference type="ARBA" id="ARBA00009156"/>
    </source>
</evidence>
<dbReference type="GO" id="GO:0005975">
    <property type="term" value="P:carbohydrate metabolic process"/>
    <property type="evidence" value="ECO:0007669"/>
    <property type="project" value="InterPro"/>
</dbReference>
<name>A0A7Y6UL68_9HYPH</name>
<dbReference type="RefSeq" id="WP_176351504.1">
    <property type="nucleotide sequence ID" value="NZ_JABWDU010000001.1"/>
</dbReference>
<dbReference type="AlphaFoldDB" id="A0A7Y6UL68"/>
<proteinExistence type="inferred from homology"/>
<accession>A0A7Y6UL68</accession>
<keyword evidence="3 7" id="KW-0418">Kinase</keyword>
<dbReference type="CDD" id="cd07772">
    <property type="entry name" value="ASKHA_NBD_FGGY_NaCK-like"/>
    <property type="match status" value="1"/>
</dbReference>
<keyword evidence="8" id="KW-1185">Reference proteome</keyword>
<dbReference type="SUPFAM" id="SSF53067">
    <property type="entry name" value="Actin-like ATPase domain"/>
    <property type="match status" value="2"/>
</dbReference>
<evidence type="ECO:0000256" key="4">
    <source>
        <dbReference type="SAM" id="MobiDB-lite"/>
    </source>
</evidence>
<keyword evidence="2" id="KW-0808">Transferase</keyword>
<dbReference type="Proteomes" id="UP000520198">
    <property type="component" value="Unassembled WGS sequence"/>
</dbReference>
<feature type="domain" description="Carbohydrate kinase FGGY N-terminal" evidence="5">
    <location>
        <begin position="4"/>
        <end position="239"/>
    </location>
</feature>
<dbReference type="GO" id="GO:0016301">
    <property type="term" value="F:kinase activity"/>
    <property type="evidence" value="ECO:0007669"/>
    <property type="project" value="UniProtKB-KW"/>
</dbReference>